<proteinExistence type="predicted"/>
<gene>
    <name evidence="2" type="ORF">GALMADRAFT_1256151</name>
</gene>
<evidence type="ECO:0000313" key="2">
    <source>
        <dbReference type="EMBL" id="KDR78566.1"/>
    </source>
</evidence>
<sequence>MINSRPCLCLLLVLLLATLGPGCGMPIRKWSSSATSKLQIQQRNMHQLHHQVHSDTSSNAASVGSGSGSSSSLASSIFGAGLRLGLSVFNLGMGMGIFDMGFVGWIWPCGSGIGPEGANDSSPKSGLCVALADVFSSLSTPAQHVPVRLISLHLQPTHMYTRRMRARSSHIIAFLRYKHTSI</sequence>
<dbReference type="Proteomes" id="UP000027222">
    <property type="component" value="Unassembled WGS sequence"/>
</dbReference>
<feature type="chain" id="PRO_5001646580" evidence="1">
    <location>
        <begin position="25"/>
        <end position="182"/>
    </location>
</feature>
<dbReference type="HOGENOM" id="CLU_1540191_0_0_1"/>
<evidence type="ECO:0000313" key="3">
    <source>
        <dbReference type="Proteomes" id="UP000027222"/>
    </source>
</evidence>
<keyword evidence="3" id="KW-1185">Reference proteome</keyword>
<reference evidence="3" key="1">
    <citation type="journal article" date="2014" name="Proc. Natl. Acad. Sci. U.S.A.">
        <title>Extensive sampling of basidiomycete genomes demonstrates inadequacy of the white-rot/brown-rot paradigm for wood decay fungi.</title>
        <authorList>
            <person name="Riley R."/>
            <person name="Salamov A.A."/>
            <person name="Brown D.W."/>
            <person name="Nagy L.G."/>
            <person name="Floudas D."/>
            <person name="Held B.W."/>
            <person name="Levasseur A."/>
            <person name="Lombard V."/>
            <person name="Morin E."/>
            <person name="Otillar R."/>
            <person name="Lindquist E.A."/>
            <person name="Sun H."/>
            <person name="LaButti K.M."/>
            <person name="Schmutz J."/>
            <person name="Jabbour D."/>
            <person name="Luo H."/>
            <person name="Baker S.E."/>
            <person name="Pisabarro A.G."/>
            <person name="Walton J.D."/>
            <person name="Blanchette R.A."/>
            <person name="Henrissat B."/>
            <person name="Martin F."/>
            <person name="Cullen D."/>
            <person name="Hibbett D.S."/>
            <person name="Grigoriev I.V."/>
        </authorList>
    </citation>
    <scope>NUCLEOTIDE SEQUENCE [LARGE SCALE GENOMIC DNA]</scope>
    <source>
        <strain evidence="3">CBS 339.88</strain>
    </source>
</reference>
<name>A0A067T617_GALM3</name>
<protein>
    <submittedName>
        <fullName evidence="2">Uncharacterized protein</fullName>
    </submittedName>
</protein>
<feature type="signal peptide" evidence="1">
    <location>
        <begin position="1"/>
        <end position="24"/>
    </location>
</feature>
<organism evidence="2 3">
    <name type="scientific">Galerina marginata (strain CBS 339.88)</name>
    <dbReference type="NCBI Taxonomy" id="685588"/>
    <lineage>
        <taxon>Eukaryota</taxon>
        <taxon>Fungi</taxon>
        <taxon>Dikarya</taxon>
        <taxon>Basidiomycota</taxon>
        <taxon>Agaricomycotina</taxon>
        <taxon>Agaricomycetes</taxon>
        <taxon>Agaricomycetidae</taxon>
        <taxon>Agaricales</taxon>
        <taxon>Agaricineae</taxon>
        <taxon>Strophariaceae</taxon>
        <taxon>Galerina</taxon>
    </lineage>
</organism>
<accession>A0A067T617</accession>
<dbReference type="EMBL" id="KL142374">
    <property type="protein sequence ID" value="KDR78566.1"/>
    <property type="molecule type" value="Genomic_DNA"/>
</dbReference>
<evidence type="ECO:0000256" key="1">
    <source>
        <dbReference type="SAM" id="SignalP"/>
    </source>
</evidence>
<dbReference type="AlphaFoldDB" id="A0A067T617"/>
<keyword evidence="1" id="KW-0732">Signal</keyword>